<dbReference type="Gene3D" id="3.40.525.10">
    <property type="entry name" value="CRAL-TRIO lipid binding domain"/>
    <property type="match status" value="1"/>
</dbReference>
<evidence type="ECO:0000259" key="2">
    <source>
        <dbReference type="PROSITE" id="PS50191"/>
    </source>
</evidence>
<dbReference type="SUPFAM" id="SSF52087">
    <property type="entry name" value="CRAL/TRIO domain"/>
    <property type="match status" value="1"/>
</dbReference>
<dbReference type="PANTHER" id="PTHR45824:SF29">
    <property type="entry name" value="GH16843P"/>
    <property type="match status" value="1"/>
</dbReference>
<dbReference type="Pfam" id="PF00650">
    <property type="entry name" value="CRAL_TRIO"/>
    <property type="match status" value="1"/>
</dbReference>
<dbReference type="InterPro" id="IPR001251">
    <property type="entry name" value="CRAL-TRIO_dom"/>
</dbReference>
<gene>
    <name evidence="3" type="ORF">TeGR_g8560</name>
</gene>
<evidence type="ECO:0000256" key="1">
    <source>
        <dbReference type="SAM" id="MobiDB-lite"/>
    </source>
</evidence>
<proteinExistence type="predicted"/>
<dbReference type="Proteomes" id="UP001165060">
    <property type="component" value="Unassembled WGS sequence"/>
</dbReference>
<feature type="region of interest" description="Disordered" evidence="1">
    <location>
        <begin position="116"/>
        <end position="143"/>
    </location>
</feature>
<dbReference type="InterPro" id="IPR036865">
    <property type="entry name" value="CRAL-TRIO_dom_sf"/>
</dbReference>
<dbReference type="EMBL" id="BRYB01003640">
    <property type="protein sequence ID" value="GMI18881.1"/>
    <property type="molecule type" value="Genomic_DNA"/>
</dbReference>
<sequence length="505" mass="56073">MGRSDAELLALAQHLKLTVDFDSSISQSSGKTPKYSGLSFVRVLTKGGVHAKSSKEALTILDELEAGGLLHKSSGSATFKGASPLKDKVHYRFNDQLITENSRRSSRGLIASLPSMHESPFSAKEEPTLTQTTTKTNENDGRDRETMARRFASSFVAMYLFHFLSVHYPDMSGIRRLLLITFLTAFSIAVTNRKMVSSETTTVTVPLSAAADVNMGGGRMSLSKPLVEKTSTSATSLVYPVSDPEAQQLRSNLANHFPLEMSSRVGEGGGVISETYLKSVLSQPNSRKKSERRTIEYATQKLRTYLEWREKTNIVEILSKKDREDLKKEFEEGAIYWYGVDVYGRPILWERFADVKWKGLSADKKIRFYILLFESVYACMPEGVSNFTVVADATGIPYHHAVTKPHFFAGVAQLFVKAFPDRLGHFLARSSPAMQFALRIIKPILPASVSSKMVFPADFRAALTSLLPEGEAGLPDWAGGARKHPEEITKSYDNMMREIAAAMRK</sequence>
<dbReference type="InterPro" id="IPR052578">
    <property type="entry name" value="PI_Transfer_CRAL-TRIO"/>
</dbReference>
<name>A0ABQ6M3D6_9STRA</name>
<evidence type="ECO:0000313" key="4">
    <source>
        <dbReference type="Proteomes" id="UP001165060"/>
    </source>
</evidence>
<feature type="domain" description="CRAL-TRIO" evidence="2">
    <location>
        <begin position="323"/>
        <end position="486"/>
    </location>
</feature>
<accession>A0ABQ6M3D6</accession>
<dbReference type="SMART" id="SM00516">
    <property type="entry name" value="SEC14"/>
    <property type="match status" value="1"/>
</dbReference>
<organism evidence="3 4">
    <name type="scientific">Tetraparma gracilis</name>
    <dbReference type="NCBI Taxonomy" id="2962635"/>
    <lineage>
        <taxon>Eukaryota</taxon>
        <taxon>Sar</taxon>
        <taxon>Stramenopiles</taxon>
        <taxon>Ochrophyta</taxon>
        <taxon>Bolidophyceae</taxon>
        <taxon>Parmales</taxon>
        <taxon>Triparmaceae</taxon>
        <taxon>Tetraparma</taxon>
    </lineage>
</organism>
<dbReference type="PANTHER" id="PTHR45824">
    <property type="entry name" value="GH16843P"/>
    <property type="match status" value="1"/>
</dbReference>
<reference evidence="3 4" key="1">
    <citation type="journal article" date="2023" name="Commun. Biol.">
        <title>Genome analysis of Parmales, the sister group of diatoms, reveals the evolutionary specialization of diatoms from phago-mixotrophs to photoautotrophs.</title>
        <authorList>
            <person name="Ban H."/>
            <person name="Sato S."/>
            <person name="Yoshikawa S."/>
            <person name="Yamada K."/>
            <person name="Nakamura Y."/>
            <person name="Ichinomiya M."/>
            <person name="Sato N."/>
            <person name="Blanc-Mathieu R."/>
            <person name="Endo H."/>
            <person name="Kuwata A."/>
            <person name="Ogata H."/>
        </authorList>
    </citation>
    <scope>NUCLEOTIDE SEQUENCE [LARGE SCALE GENOMIC DNA]</scope>
</reference>
<dbReference type="CDD" id="cd00170">
    <property type="entry name" value="SEC14"/>
    <property type="match status" value="1"/>
</dbReference>
<protein>
    <recommendedName>
        <fullName evidence="2">CRAL-TRIO domain-containing protein</fullName>
    </recommendedName>
</protein>
<evidence type="ECO:0000313" key="3">
    <source>
        <dbReference type="EMBL" id="GMI18881.1"/>
    </source>
</evidence>
<comment type="caution">
    <text evidence="3">The sequence shown here is derived from an EMBL/GenBank/DDBJ whole genome shotgun (WGS) entry which is preliminary data.</text>
</comment>
<keyword evidence="4" id="KW-1185">Reference proteome</keyword>
<dbReference type="PROSITE" id="PS50191">
    <property type="entry name" value="CRAL_TRIO"/>
    <property type="match status" value="1"/>
</dbReference>